<proteinExistence type="predicted"/>
<accession>A0ABV8YTY2</accession>
<dbReference type="InterPro" id="IPR010432">
    <property type="entry name" value="RDD"/>
</dbReference>
<dbReference type="Pfam" id="PF04892">
    <property type="entry name" value="VanZ"/>
    <property type="match status" value="1"/>
</dbReference>
<feature type="transmembrane region" description="Helical" evidence="6">
    <location>
        <begin position="175"/>
        <end position="197"/>
    </location>
</feature>
<feature type="transmembrane region" description="Helical" evidence="6">
    <location>
        <begin position="247"/>
        <end position="263"/>
    </location>
</feature>
<evidence type="ECO:0000256" key="2">
    <source>
        <dbReference type="ARBA" id="ARBA00022692"/>
    </source>
</evidence>
<feature type="transmembrane region" description="Helical" evidence="6">
    <location>
        <begin position="346"/>
        <end position="366"/>
    </location>
</feature>
<dbReference type="RefSeq" id="WP_386346734.1">
    <property type="nucleotide sequence ID" value="NZ_JBHSFG010000052.1"/>
</dbReference>
<feature type="transmembrane region" description="Helical" evidence="6">
    <location>
        <begin position="44"/>
        <end position="64"/>
    </location>
</feature>
<dbReference type="InterPro" id="IPR006976">
    <property type="entry name" value="VanZ-like"/>
</dbReference>
<feature type="transmembrane region" description="Helical" evidence="6">
    <location>
        <begin position="111"/>
        <end position="133"/>
    </location>
</feature>
<protein>
    <submittedName>
        <fullName evidence="9">VanZ family protein</fullName>
    </submittedName>
</protein>
<evidence type="ECO:0000259" key="7">
    <source>
        <dbReference type="Pfam" id="PF04892"/>
    </source>
</evidence>
<evidence type="ECO:0000313" key="9">
    <source>
        <dbReference type="EMBL" id="MFC4468718.1"/>
    </source>
</evidence>
<feature type="transmembrane region" description="Helical" evidence="6">
    <location>
        <begin position="293"/>
        <end position="315"/>
    </location>
</feature>
<gene>
    <name evidence="9" type="ORF">ACFPH6_30010</name>
</gene>
<dbReference type="Proteomes" id="UP001596012">
    <property type="component" value="Unassembled WGS sequence"/>
</dbReference>
<feature type="transmembrane region" description="Helical" evidence="6">
    <location>
        <begin position="218"/>
        <end position="241"/>
    </location>
</feature>
<feature type="transmembrane region" description="Helical" evidence="6">
    <location>
        <begin position="140"/>
        <end position="163"/>
    </location>
</feature>
<comment type="caution">
    <text evidence="9">The sequence shown here is derived from an EMBL/GenBank/DDBJ whole genome shotgun (WGS) entry which is preliminary data.</text>
</comment>
<feature type="domain" description="RDD" evidence="8">
    <location>
        <begin position="213"/>
        <end position="313"/>
    </location>
</feature>
<evidence type="ECO:0000256" key="4">
    <source>
        <dbReference type="ARBA" id="ARBA00023136"/>
    </source>
</evidence>
<keyword evidence="2 6" id="KW-0812">Transmembrane</keyword>
<evidence type="ECO:0000256" key="5">
    <source>
        <dbReference type="SAM" id="MobiDB-lite"/>
    </source>
</evidence>
<evidence type="ECO:0000259" key="8">
    <source>
        <dbReference type="Pfam" id="PF06271"/>
    </source>
</evidence>
<keyword evidence="3 6" id="KW-1133">Transmembrane helix</keyword>
<feature type="transmembrane region" description="Helical" evidence="6">
    <location>
        <begin position="12"/>
        <end position="32"/>
    </location>
</feature>
<name>A0ABV8YTY2_9ACTN</name>
<comment type="subcellular location">
    <subcellularLocation>
        <location evidence="1">Membrane</location>
        <topology evidence="1">Multi-pass membrane protein</topology>
    </subcellularLocation>
</comment>
<keyword evidence="4 6" id="KW-0472">Membrane</keyword>
<feature type="domain" description="VanZ-like" evidence="7">
    <location>
        <begin position="50"/>
        <end position="188"/>
    </location>
</feature>
<organism evidence="9 10">
    <name type="scientific">Streptomyces xiangluensis</name>
    <dbReference type="NCBI Taxonomy" id="2665720"/>
    <lineage>
        <taxon>Bacteria</taxon>
        <taxon>Bacillati</taxon>
        <taxon>Actinomycetota</taxon>
        <taxon>Actinomycetes</taxon>
        <taxon>Kitasatosporales</taxon>
        <taxon>Streptomycetaceae</taxon>
        <taxon>Streptomyces</taxon>
    </lineage>
</organism>
<reference evidence="10" key="1">
    <citation type="journal article" date="2019" name="Int. J. Syst. Evol. Microbiol.">
        <title>The Global Catalogue of Microorganisms (GCM) 10K type strain sequencing project: providing services to taxonomists for standard genome sequencing and annotation.</title>
        <authorList>
            <consortium name="The Broad Institute Genomics Platform"/>
            <consortium name="The Broad Institute Genome Sequencing Center for Infectious Disease"/>
            <person name="Wu L."/>
            <person name="Ma J."/>
        </authorList>
    </citation>
    <scope>NUCLEOTIDE SEQUENCE [LARGE SCALE GENOMIC DNA]</scope>
    <source>
        <strain evidence="10">DT43</strain>
    </source>
</reference>
<dbReference type="PANTHER" id="PTHR36834:SF1">
    <property type="entry name" value="INTEGRAL MEMBRANE PROTEIN"/>
    <property type="match status" value="1"/>
</dbReference>
<evidence type="ECO:0000256" key="3">
    <source>
        <dbReference type="ARBA" id="ARBA00022989"/>
    </source>
</evidence>
<keyword evidence="10" id="KW-1185">Reference proteome</keyword>
<dbReference type="EMBL" id="JBHSFG010000052">
    <property type="protein sequence ID" value="MFC4468718.1"/>
    <property type="molecule type" value="Genomic_DNA"/>
</dbReference>
<dbReference type="InterPro" id="IPR053150">
    <property type="entry name" value="Teicoplanin_resist-assoc"/>
</dbReference>
<feature type="region of interest" description="Disordered" evidence="5">
    <location>
        <begin position="387"/>
        <end position="453"/>
    </location>
</feature>
<evidence type="ECO:0000256" key="1">
    <source>
        <dbReference type="ARBA" id="ARBA00004141"/>
    </source>
</evidence>
<dbReference type="PANTHER" id="PTHR36834">
    <property type="entry name" value="MEMBRANE PROTEIN-RELATED"/>
    <property type="match status" value="1"/>
</dbReference>
<dbReference type="Pfam" id="PF06271">
    <property type="entry name" value="RDD"/>
    <property type="match status" value="1"/>
</dbReference>
<evidence type="ECO:0000313" key="10">
    <source>
        <dbReference type="Proteomes" id="UP001596012"/>
    </source>
</evidence>
<sequence length="453" mass="48367">MTDVYLLPIRTAALIFPGLALLMFVPTAVVIYRRHGVMTRWRVLSLYGGVFYALTALCLTIVPLPSRSVDVCAKYPSFADPQFMPGSAFADIWKEAHHRVTFDALVLGNSAVWQTVFNLFLLLPLGGFVRIYFRRGLIAATAAGFAGSLLFELTQYTGLWGLYACPYRLFAVDDLIVNTAGAALGWAAAGPLARVLPDLNTLDDRALDLHKVPFGRRLVALLLDMTGAALLTGAVAGLVFLGLGADAVLWVPPVVWVLWFVMVPRWSGATPGKHVLLVKLVTRSGGRPGHGALALRAAALGLPFAVLWLIAGATLPNAGADPSALIEIAGGVGYRDVAYAMAADPVGGLAMLLAPVTCLALIVWCVRAARRHPQGLGLHETLSGVRNKALPHTTARRGGRPDGPVEMEGPSHSAPPEQGVDFRAPLKSLPARTGSRRAALARRHRSRSVIPGR</sequence>
<evidence type="ECO:0000256" key="6">
    <source>
        <dbReference type="SAM" id="Phobius"/>
    </source>
</evidence>